<dbReference type="AlphaFoldDB" id="A0A238UA46"/>
<sequence>MKTSILNLGKLLNKESQKEIKGGLRHFFGHECKQHADCASPDHDFSACCSGVCVHAISSDHLQGLTCLY</sequence>
<protein>
    <submittedName>
        <fullName evidence="1">Uncharacterized protein</fullName>
    </submittedName>
</protein>
<keyword evidence="2" id="KW-1185">Reference proteome</keyword>
<dbReference type="KEGG" id="tje:TJEJU_1710"/>
<gene>
    <name evidence="1" type="ORF">TJEJU_1710</name>
</gene>
<dbReference type="RefSeq" id="WP_157730156.1">
    <property type="nucleotide sequence ID" value="NZ_LT899436.1"/>
</dbReference>
<dbReference type="EMBL" id="LT899436">
    <property type="protein sequence ID" value="SNR15428.1"/>
    <property type="molecule type" value="Genomic_DNA"/>
</dbReference>
<proteinExistence type="predicted"/>
<accession>A0A238UA46</accession>
<evidence type="ECO:0000313" key="2">
    <source>
        <dbReference type="Proteomes" id="UP000215214"/>
    </source>
</evidence>
<organism evidence="1 2">
    <name type="scientific">Tenacibaculum jejuense</name>
    <dbReference type="NCBI Taxonomy" id="584609"/>
    <lineage>
        <taxon>Bacteria</taxon>
        <taxon>Pseudomonadati</taxon>
        <taxon>Bacteroidota</taxon>
        <taxon>Flavobacteriia</taxon>
        <taxon>Flavobacteriales</taxon>
        <taxon>Flavobacteriaceae</taxon>
        <taxon>Tenacibaculum</taxon>
    </lineage>
</organism>
<reference evidence="1 2" key="1">
    <citation type="submission" date="2017-07" db="EMBL/GenBank/DDBJ databases">
        <authorList>
            <person name="Sun Z.S."/>
            <person name="Albrecht U."/>
            <person name="Echele G."/>
            <person name="Lee C.C."/>
        </authorList>
    </citation>
    <scope>NUCLEOTIDE SEQUENCE [LARGE SCALE GENOMIC DNA]</scope>
    <source>
        <strain evidence="2">type strain: KCTC 22618</strain>
    </source>
</reference>
<name>A0A238UA46_9FLAO</name>
<dbReference type="OrthoDB" id="1189823at2"/>
<evidence type="ECO:0000313" key="1">
    <source>
        <dbReference type="EMBL" id="SNR15428.1"/>
    </source>
</evidence>
<dbReference type="Proteomes" id="UP000215214">
    <property type="component" value="Chromosome TJEJU"/>
</dbReference>